<accession>A0AAV4PR95</accession>
<keyword evidence="2" id="KW-1185">Reference proteome</keyword>
<protein>
    <submittedName>
        <fullName evidence="1">Uncharacterized protein</fullName>
    </submittedName>
</protein>
<gene>
    <name evidence="1" type="ORF">CEXT_512811</name>
</gene>
<dbReference type="EMBL" id="BPLR01004966">
    <property type="protein sequence ID" value="GIX98828.1"/>
    <property type="molecule type" value="Genomic_DNA"/>
</dbReference>
<organism evidence="1 2">
    <name type="scientific">Caerostris extrusa</name>
    <name type="common">Bark spider</name>
    <name type="synonym">Caerostris bankana</name>
    <dbReference type="NCBI Taxonomy" id="172846"/>
    <lineage>
        <taxon>Eukaryota</taxon>
        <taxon>Metazoa</taxon>
        <taxon>Ecdysozoa</taxon>
        <taxon>Arthropoda</taxon>
        <taxon>Chelicerata</taxon>
        <taxon>Arachnida</taxon>
        <taxon>Araneae</taxon>
        <taxon>Araneomorphae</taxon>
        <taxon>Entelegynae</taxon>
        <taxon>Araneoidea</taxon>
        <taxon>Araneidae</taxon>
        <taxon>Caerostris</taxon>
    </lineage>
</organism>
<dbReference type="AlphaFoldDB" id="A0AAV4PR95"/>
<dbReference type="Proteomes" id="UP001054945">
    <property type="component" value="Unassembled WGS sequence"/>
</dbReference>
<name>A0AAV4PR95_CAEEX</name>
<evidence type="ECO:0000313" key="2">
    <source>
        <dbReference type="Proteomes" id="UP001054945"/>
    </source>
</evidence>
<comment type="caution">
    <text evidence="1">The sequence shown here is derived from an EMBL/GenBank/DDBJ whole genome shotgun (WGS) entry which is preliminary data.</text>
</comment>
<evidence type="ECO:0000313" key="1">
    <source>
        <dbReference type="EMBL" id="GIX98828.1"/>
    </source>
</evidence>
<sequence length="72" mass="8031">MSLSYTSSSEISLAELCAGMFSFLVRDAAKSLQCKALSAAVAMIRSKEKKESIWRTEIWDPTRHVAFNQESS</sequence>
<proteinExistence type="predicted"/>
<reference evidence="1 2" key="1">
    <citation type="submission" date="2021-06" db="EMBL/GenBank/DDBJ databases">
        <title>Caerostris extrusa draft genome.</title>
        <authorList>
            <person name="Kono N."/>
            <person name="Arakawa K."/>
        </authorList>
    </citation>
    <scope>NUCLEOTIDE SEQUENCE [LARGE SCALE GENOMIC DNA]</scope>
</reference>